<organism evidence="1 2">
    <name type="scientific">Trichinella nelsoni</name>
    <dbReference type="NCBI Taxonomy" id="6336"/>
    <lineage>
        <taxon>Eukaryota</taxon>
        <taxon>Metazoa</taxon>
        <taxon>Ecdysozoa</taxon>
        <taxon>Nematoda</taxon>
        <taxon>Enoplea</taxon>
        <taxon>Dorylaimia</taxon>
        <taxon>Trichinellida</taxon>
        <taxon>Trichinellidae</taxon>
        <taxon>Trichinella</taxon>
    </lineage>
</organism>
<dbReference type="EMBL" id="JYDL01000704">
    <property type="protein sequence ID" value="KRX12162.1"/>
    <property type="molecule type" value="Genomic_DNA"/>
</dbReference>
<sequence>MSCSNNSVRKLISVEHIGVGFLYPDGIKNNVGAVQRL</sequence>
<name>A0A0V0RCH7_9BILA</name>
<dbReference type="AlphaFoldDB" id="A0A0V0RCH7"/>
<evidence type="ECO:0000313" key="2">
    <source>
        <dbReference type="Proteomes" id="UP000054630"/>
    </source>
</evidence>
<keyword evidence="2" id="KW-1185">Reference proteome</keyword>
<gene>
    <name evidence="1" type="ORF">T07_13015</name>
</gene>
<dbReference type="Proteomes" id="UP000054630">
    <property type="component" value="Unassembled WGS sequence"/>
</dbReference>
<protein>
    <submittedName>
        <fullName evidence="1">Uncharacterized protein</fullName>
    </submittedName>
</protein>
<evidence type="ECO:0000313" key="1">
    <source>
        <dbReference type="EMBL" id="KRX12162.1"/>
    </source>
</evidence>
<comment type="caution">
    <text evidence="1">The sequence shown here is derived from an EMBL/GenBank/DDBJ whole genome shotgun (WGS) entry which is preliminary data.</text>
</comment>
<accession>A0A0V0RCH7</accession>
<proteinExistence type="predicted"/>
<reference evidence="1 2" key="1">
    <citation type="submission" date="2015-01" db="EMBL/GenBank/DDBJ databases">
        <title>Evolution of Trichinella species and genotypes.</title>
        <authorList>
            <person name="Korhonen P.K."/>
            <person name="Edoardo P."/>
            <person name="Giuseppe L.R."/>
            <person name="Gasser R.B."/>
        </authorList>
    </citation>
    <scope>NUCLEOTIDE SEQUENCE [LARGE SCALE GENOMIC DNA]</scope>
    <source>
        <strain evidence="1">ISS37</strain>
    </source>
</reference>